<accession>A0A6M0RW17</accession>
<organism evidence="1 2">
    <name type="scientific">Adonisia turfae CCMR0081</name>
    <dbReference type="NCBI Taxonomy" id="2292702"/>
    <lineage>
        <taxon>Bacteria</taxon>
        <taxon>Bacillati</taxon>
        <taxon>Cyanobacteriota</taxon>
        <taxon>Adonisia</taxon>
        <taxon>Adonisia turfae</taxon>
    </lineage>
</organism>
<dbReference type="Gene3D" id="3.30.530.20">
    <property type="match status" value="1"/>
</dbReference>
<comment type="caution">
    <text evidence="1">The sequence shown here is derived from an EMBL/GenBank/DDBJ whole genome shotgun (WGS) entry which is preliminary data.</text>
</comment>
<dbReference type="SUPFAM" id="SSF55961">
    <property type="entry name" value="Bet v1-like"/>
    <property type="match status" value="1"/>
</dbReference>
<sequence length="141" mass="15894">MKTYSVTKTINASADTIWAILTDSSKYPDWNETVGKIEGNIALGEQLKVYSKNNPDQVFPVKVVDFEPGKKMIWRGGMPLGLFVGARTFLLSGDSHGPMEFYMEEKFSGLMSPLITRSIPDLTPYFEQFALNLKDKAENYK</sequence>
<evidence type="ECO:0000313" key="1">
    <source>
        <dbReference type="EMBL" id="NEZ60444.1"/>
    </source>
</evidence>
<evidence type="ECO:0000313" key="2">
    <source>
        <dbReference type="Proteomes" id="UP000481033"/>
    </source>
</evidence>
<proteinExistence type="predicted"/>
<dbReference type="Pfam" id="PF10604">
    <property type="entry name" value="Polyketide_cyc2"/>
    <property type="match status" value="1"/>
</dbReference>
<dbReference type="PANTHER" id="PTHR36166:SF1">
    <property type="entry name" value="SRPBCC DOMAIN-CONTAINING PROTEIN"/>
    <property type="match status" value="1"/>
</dbReference>
<dbReference type="RefSeq" id="WP_163660405.1">
    <property type="nucleotide sequence ID" value="NZ_QXHD01000004.1"/>
</dbReference>
<reference evidence="1 2" key="1">
    <citation type="journal article" date="2020" name="Microb. Ecol.">
        <title>Ecogenomics of the Marine Benthic Filamentous Cyanobacterium Adonisia.</title>
        <authorList>
            <person name="Walter J.M."/>
            <person name="Coutinho F.H."/>
            <person name="Leomil L."/>
            <person name="Hargreaves P.I."/>
            <person name="Campeao M.E."/>
            <person name="Vieira V.V."/>
            <person name="Silva B.S."/>
            <person name="Fistarol G.O."/>
            <person name="Salomon P.S."/>
            <person name="Sawabe T."/>
            <person name="Mino S."/>
            <person name="Hosokawa M."/>
            <person name="Miyashita H."/>
            <person name="Maruyama F."/>
            <person name="van Verk M.C."/>
            <person name="Dutilh B.E."/>
            <person name="Thompson C.C."/>
            <person name="Thompson F.L."/>
        </authorList>
    </citation>
    <scope>NUCLEOTIDE SEQUENCE [LARGE SCALE GENOMIC DNA]</scope>
    <source>
        <strain evidence="1 2">CCMR0081</strain>
    </source>
</reference>
<dbReference type="EMBL" id="QXHD01000004">
    <property type="protein sequence ID" value="NEZ60444.1"/>
    <property type="molecule type" value="Genomic_DNA"/>
</dbReference>
<name>A0A6M0RW17_9CYAN</name>
<dbReference type="InterPro" id="IPR023393">
    <property type="entry name" value="START-like_dom_sf"/>
</dbReference>
<dbReference type="PANTHER" id="PTHR36166">
    <property type="entry name" value="CHROMOSOME 9, WHOLE GENOME SHOTGUN SEQUENCE"/>
    <property type="match status" value="1"/>
</dbReference>
<protein>
    <submittedName>
        <fullName evidence="1">SRPBCC domain-containing protein</fullName>
    </submittedName>
</protein>
<dbReference type="Proteomes" id="UP000481033">
    <property type="component" value="Unassembled WGS sequence"/>
</dbReference>
<keyword evidence="2" id="KW-1185">Reference proteome</keyword>
<gene>
    <name evidence="1" type="ORF">DXZ20_33355</name>
</gene>
<dbReference type="CDD" id="cd07822">
    <property type="entry name" value="SRPBCC_4"/>
    <property type="match status" value="1"/>
</dbReference>
<dbReference type="AlphaFoldDB" id="A0A6M0RW17"/>
<dbReference type="InterPro" id="IPR019587">
    <property type="entry name" value="Polyketide_cyclase/dehydratase"/>
</dbReference>